<dbReference type="InterPro" id="IPR010093">
    <property type="entry name" value="SinI_DNA-bd"/>
</dbReference>
<sequence>MWPRAAQDGTVTTDPQDALRRVLTEPTISVEDAARALGVGRSTLYAAVKSGEVPAIRVRTRLRIPSNWVCHMLYLDADPGGGVPDRSQG</sequence>
<feature type="domain" description="Helix-turn-helix" evidence="1">
    <location>
        <begin position="29"/>
        <end position="65"/>
    </location>
</feature>
<evidence type="ECO:0000313" key="3">
    <source>
        <dbReference type="Proteomes" id="UP000500953"/>
    </source>
</evidence>
<proteinExistence type="predicted"/>
<dbReference type="EMBL" id="CP046173">
    <property type="protein sequence ID" value="QIS18897.1"/>
    <property type="molecule type" value="Genomic_DNA"/>
</dbReference>
<dbReference type="InterPro" id="IPR041657">
    <property type="entry name" value="HTH_17"/>
</dbReference>
<accession>A0A6G9Z0K3</accession>
<dbReference type="Pfam" id="PF12728">
    <property type="entry name" value="HTH_17"/>
    <property type="match status" value="1"/>
</dbReference>
<evidence type="ECO:0000313" key="2">
    <source>
        <dbReference type="EMBL" id="QIS18897.1"/>
    </source>
</evidence>
<dbReference type="GO" id="GO:0003677">
    <property type="term" value="F:DNA binding"/>
    <property type="evidence" value="ECO:0007669"/>
    <property type="project" value="UniProtKB-KW"/>
</dbReference>
<evidence type="ECO:0000259" key="1">
    <source>
        <dbReference type="Pfam" id="PF12728"/>
    </source>
</evidence>
<gene>
    <name evidence="2" type="ORF">F6W96_11935</name>
</gene>
<name>A0A6G9Z0K3_9NOCA</name>
<reference evidence="2 3" key="1">
    <citation type="journal article" date="2019" name="ACS Chem. Biol.">
        <title>Identification and Mobilization of a Cryptic Antibiotic Biosynthesis Gene Locus from a Human-Pathogenic Nocardia Isolate.</title>
        <authorList>
            <person name="Herisse M."/>
            <person name="Ishida K."/>
            <person name="Porter J.L."/>
            <person name="Howden B."/>
            <person name="Hertweck C."/>
            <person name="Stinear T.P."/>
            <person name="Pidot S.J."/>
        </authorList>
    </citation>
    <scope>NUCLEOTIDE SEQUENCE [LARGE SCALE GENOMIC DNA]</scope>
    <source>
        <strain evidence="2 3">AUSMDU00012715</strain>
    </source>
</reference>
<dbReference type="RefSeq" id="WP_428846867.1">
    <property type="nucleotide sequence ID" value="NZ_CP046173.1"/>
</dbReference>
<dbReference type="AlphaFoldDB" id="A0A6G9Z0K3"/>
<protein>
    <submittedName>
        <fullName evidence="2">Excisionase family DNA-binding protein</fullName>
    </submittedName>
</protein>
<organism evidence="2 3">
    <name type="scientific">Nocardia terpenica</name>
    <dbReference type="NCBI Taxonomy" id="455432"/>
    <lineage>
        <taxon>Bacteria</taxon>
        <taxon>Bacillati</taxon>
        <taxon>Actinomycetota</taxon>
        <taxon>Actinomycetes</taxon>
        <taxon>Mycobacteriales</taxon>
        <taxon>Nocardiaceae</taxon>
        <taxon>Nocardia</taxon>
    </lineage>
</organism>
<keyword evidence="2" id="KW-0238">DNA-binding</keyword>
<dbReference type="NCBIfam" id="TIGR01764">
    <property type="entry name" value="excise"/>
    <property type="match status" value="1"/>
</dbReference>
<dbReference type="Proteomes" id="UP000500953">
    <property type="component" value="Chromosome"/>
</dbReference>